<dbReference type="PANTHER" id="PTHR43047:SF72">
    <property type="entry name" value="OSMOSENSING HISTIDINE PROTEIN KINASE SLN1"/>
    <property type="match status" value="1"/>
</dbReference>
<evidence type="ECO:0000256" key="1">
    <source>
        <dbReference type="ARBA" id="ARBA00000085"/>
    </source>
</evidence>
<accession>A0A1J5SXH4</accession>
<evidence type="ECO:0000259" key="5">
    <source>
        <dbReference type="PROSITE" id="PS50109"/>
    </source>
</evidence>
<dbReference type="EC" id="2.7.13.3" evidence="2"/>
<reference evidence="6" key="1">
    <citation type="submission" date="2016-10" db="EMBL/GenBank/DDBJ databases">
        <title>Sequence of Gallionella enrichment culture.</title>
        <authorList>
            <person name="Poehlein A."/>
            <person name="Muehling M."/>
            <person name="Daniel R."/>
        </authorList>
    </citation>
    <scope>NUCLEOTIDE SEQUENCE</scope>
</reference>
<gene>
    <name evidence="6" type="primary">kinB_2</name>
    <name evidence="6" type="ORF">GALL_114900</name>
</gene>
<dbReference type="Gene3D" id="3.30.565.10">
    <property type="entry name" value="Histidine kinase-like ATPase, C-terminal domain"/>
    <property type="match status" value="1"/>
</dbReference>
<evidence type="ECO:0000256" key="3">
    <source>
        <dbReference type="ARBA" id="ARBA00022679"/>
    </source>
</evidence>
<dbReference type="PANTHER" id="PTHR43047">
    <property type="entry name" value="TWO-COMPONENT HISTIDINE PROTEIN KINASE"/>
    <property type="match status" value="1"/>
</dbReference>
<name>A0A1J5SXH4_9ZZZZ</name>
<comment type="caution">
    <text evidence="6">The sequence shown here is derived from an EMBL/GenBank/DDBJ whole genome shotgun (WGS) entry which is preliminary data.</text>
</comment>
<proteinExistence type="predicted"/>
<evidence type="ECO:0000256" key="2">
    <source>
        <dbReference type="ARBA" id="ARBA00012438"/>
    </source>
</evidence>
<organism evidence="6">
    <name type="scientific">mine drainage metagenome</name>
    <dbReference type="NCBI Taxonomy" id="410659"/>
    <lineage>
        <taxon>unclassified sequences</taxon>
        <taxon>metagenomes</taxon>
        <taxon>ecological metagenomes</taxon>
    </lineage>
</organism>
<dbReference type="InterPro" id="IPR036890">
    <property type="entry name" value="HATPase_C_sf"/>
</dbReference>
<evidence type="ECO:0000313" key="6">
    <source>
        <dbReference type="EMBL" id="OIR06300.1"/>
    </source>
</evidence>
<keyword evidence="3 6" id="KW-0808">Transferase</keyword>
<dbReference type="GO" id="GO:0005886">
    <property type="term" value="C:plasma membrane"/>
    <property type="evidence" value="ECO:0007669"/>
    <property type="project" value="TreeGrafter"/>
</dbReference>
<comment type="catalytic activity">
    <reaction evidence="1">
        <text>ATP + protein L-histidine = ADP + protein N-phospho-L-histidine.</text>
        <dbReference type="EC" id="2.7.13.3"/>
    </reaction>
</comment>
<dbReference type="EMBL" id="MLJW01000044">
    <property type="protein sequence ID" value="OIR06300.1"/>
    <property type="molecule type" value="Genomic_DNA"/>
</dbReference>
<dbReference type="AlphaFoldDB" id="A0A1J5SXH4"/>
<protein>
    <recommendedName>
        <fullName evidence="2">histidine kinase</fullName>
        <ecNumber evidence="2">2.7.13.3</ecNumber>
    </recommendedName>
</protein>
<dbReference type="InterPro" id="IPR005467">
    <property type="entry name" value="His_kinase_dom"/>
</dbReference>
<evidence type="ECO:0000256" key="4">
    <source>
        <dbReference type="ARBA" id="ARBA00022777"/>
    </source>
</evidence>
<sequence>MRLKRLVNDLVDLGALQSGAYRLELAPVKVAQFVASCLEAVMPDARVAGVSLEGGLVPGAPPILHTDEARLRQLLVILLERSVRTSASASLSLVVRRGPPTSADQPGMCAGDCLEFEVGDAPRSAAATPQAGRRAMRRSRLTAADRAGLSLALASRLCEALGGRMVVEELPGAPPRFFVWMPLGLPAAERVVEEPSWSPVLPKGV</sequence>
<dbReference type="PROSITE" id="PS50109">
    <property type="entry name" value="HIS_KIN"/>
    <property type="match status" value="1"/>
</dbReference>
<feature type="domain" description="Histidine kinase" evidence="5">
    <location>
        <begin position="1"/>
        <end position="185"/>
    </location>
</feature>
<dbReference type="GO" id="GO:0009927">
    <property type="term" value="F:histidine phosphotransfer kinase activity"/>
    <property type="evidence" value="ECO:0007669"/>
    <property type="project" value="TreeGrafter"/>
</dbReference>
<keyword evidence="4" id="KW-0418">Kinase</keyword>
<dbReference type="SUPFAM" id="SSF55874">
    <property type="entry name" value="ATPase domain of HSP90 chaperone/DNA topoisomerase II/histidine kinase"/>
    <property type="match status" value="1"/>
</dbReference>
<dbReference type="GO" id="GO:0000155">
    <property type="term" value="F:phosphorelay sensor kinase activity"/>
    <property type="evidence" value="ECO:0007669"/>
    <property type="project" value="TreeGrafter"/>
</dbReference>